<dbReference type="InterPro" id="IPR006096">
    <property type="entry name" value="Glu/Leu/Phe/Val/Trp_DH_C"/>
</dbReference>
<dbReference type="PANTHER" id="PTHR11606">
    <property type="entry name" value="GLUTAMATE DEHYDROGENASE"/>
    <property type="match status" value="1"/>
</dbReference>
<gene>
    <name evidence="3" type="ORF">PMEA_00023865</name>
</gene>
<evidence type="ECO:0000259" key="2">
    <source>
        <dbReference type="SMART" id="SM00839"/>
    </source>
</evidence>
<evidence type="ECO:0000313" key="4">
    <source>
        <dbReference type="Proteomes" id="UP001159428"/>
    </source>
</evidence>
<keyword evidence="1" id="KW-0560">Oxidoreductase</keyword>
<dbReference type="GO" id="GO:0005739">
    <property type="term" value="C:mitochondrion"/>
    <property type="evidence" value="ECO:0007669"/>
    <property type="project" value="TreeGrafter"/>
</dbReference>
<organism evidence="3 4">
    <name type="scientific">Pocillopora meandrina</name>
    <dbReference type="NCBI Taxonomy" id="46732"/>
    <lineage>
        <taxon>Eukaryota</taxon>
        <taxon>Metazoa</taxon>
        <taxon>Cnidaria</taxon>
        <taxon>Anthozoa</taxon>
        <taxon>Hexacorallia</taxon>
        <taxon>Scleractinia</taxon>
        <taxon>Astrocoeniina</taxon>
        <taxon>Pocilloporidae</taxon>
        <taxon>Pocillopora</taxon>
    </lineage>
</organism>
<dbReference type="EMBL" id="CALNXJ010000044">
    <property type="protein sequence ID" value="CAH3148409.1"/>
    <property type="molecule type" value="Genomic_DNA"/>
</dbReference>
<dbReference type="Proteomes" id="UP001159428">
    <property type="component" value="Unassembled WGS sequence"/>
</dbReference>
<dbReference type="Gene3D" id="3.40.50.720">
    <property type="entry name" value="NAD(P)-binding Rossmann-like Domain"/>
    <property type="match status" value="2"/>
</dbReference>
<protein>
    <recommendedName>
        <fullName evidence="2">Glutamate/phenylalanine/leucine/valine/L-tryptophan dehydrogenase C-terminal domain-containing protein</fullName>
    </recommendedName>
</protein>
<reference evidence="3 4" key="1">
    <citation type="submission" date="2022-05" db="EMBL/GenBank/DDBJ databases">
        <authorList>
            <consortium name="Genoscope - CEA"/>
            <person name="William W."/>
        </authorList>
    </citation>
    <scope>NUCLEOTIDE SEQUENCE [LARGE SCALE GENOMIC DNA]</scope>
</reference>
<dbReference type="AlphaFoldDB" id="A0AAU9XH13"/>
<keyword evidence="4" id="KW-1185">Reference proteome</keyword>
<feature type="domain" description="Glutamate/phenylalanine/leucine/valine/L-tryptophan dehydrogenase C-terminal" evidence="2">
    <location>
        <begin position="1"/>
        <end position="215"/>
    </location>
</feature>
<proteinExistence type="predicted"/>
<dbReference type="GO" id="GO:0006538">
    <property type="term" value="P:L-glutamate catabolic process"/>
    <property type="evidence" value="ECO:0007669"/>
    <property type="project" value="TreeGrafter"/>
</dbReference>
<dbReference type="InterPro" id="IPR036291">
    <property type="entry name" value="NAD(P)-bd_dom_sf"/>
</dbReference>
<dbReference type="PANTHER" id="PTHR11606:SF13">
    <property type="entry name" value="GLUTAMATE DEHYDROGENASE 1, MITOCHONDRIAL"/>
    <property type="match status" value="1"/>
</dbReference>
<evidence type="ECO:0000256" key="1">
    <source>
        <dbReference type="ARBA" id="ARBA00023002"/>
    </source>
</evidence>
<accession>A0AAU9XH13</accession>
<dbReference type="Pfam" id="PF00208">
    <property type="entry name" value="ELFV_dehydrog"/>
    <property type="match status" value="1"/>
</dbReference>
<sequence length="219" mass="24868">MERDGNLFNADGIDPKELENYKLDNNGSVKGFPGAKMTEENPLEGECDILVPAANEKQITLKNAYKIKAKLIKFGNKAQRRRKKHSTASRVSPSLLSCSSCFLLVLQQNRTYSRLLYLLKVITRQVHLYINSSVQESLYNHFKEAIPIKPPAKFLQKIAGANEKDIVHSGLEFTMERSAKQIRHCANEYQLGLDIRTAAYIVSMEKVYNTYTVADFTFT</sequence>
<name>A0AAU9XH13_9CNID</name>
<dbReference type="GO" id="GO:0004352">
    <property type="term" value="F:glutamate dehydrogenase (NAD+) activity"/>
    <property type="evidence" value="ECO:0007669"/>
    <property type="project" value="TreeGrafter"/>
</dbReference>
<comment type="caution">
    <text evidence="3">The sequence shown here is derived from an EMBL/GenBank/DDBJ whole genome shotgun (WGS) entry which is preliminary data.</text>
</comment>
<evidence type="ECO:0000313" key="3">
    <source>
        <dbReference type="EMBL" id="CAH3148409.1"/>
    </source>
</evidence>
<dbReference type="SUPFAM" id="SSF51735">
    <property type="entry name" value="NAD(P)-binding Rossmann-fold domains"/>
    <property type="match status" value="2"/>
</dbReference>
<dbReference type="SMART" id="SM00839">
    <property type="entry name" value="ELFV_dehydrog"/>
    <property type="match status" value="1"/>
</dbReference>